<dbReference type="Gene3D" id="3.40.50.2000">
    <property type="entry name" value="Glycogen Phosphorylase B"/>
    <property type="match status" value="3"/>
</dbReference>
<reference evidence="2" key="1">
    <citation type="submission" date="2017-09" db="EMBL/GenBank/DDBJ databases">
        <title>Complete Genome Sequence of ansamitocin-producing Bacterium Actinosynnema pretiosum X47.</title>
        <authorList>
            <person name="Cao G."/>
            <person name="Zong G."/>
            <person name="Zhong C."/>
            <person name="Fu J."/>
        </authorList>
    </citation>
    <scope>NUCLEOTIDE SEQUENCE [LARGE SCALE GENOMIC DNA]</scope>
    <source>
        <strain evidence="2">X47</strain>
    </source>
</reference>
<dbReference type="RefSeq" id="WP_096493456.1">
    <property type="nucleotide sequence ID" value="NZ_CP023445.1"/>
</dbReference>
<dbReference type="InterPro" id="IPR050426">
    <property type="entry name" value="Glycosyltransferase_28"/>
</dbReference>
<organism evidence="2 3">
    <name type="scientific">Actinosynnema pretiosum</name>
    <dbReference type="NCBI Taxonomy" id="42197"/>
    <lineage>
        <taxon>Bacteria</taxon>
        <taxon>Bacillati</taxon>
        <taxon>Actinomycetota</taxon>
        <taxon>Actinomycetes</taxon>
        <taxon>Pseudonocardiales</taxon>
        <taxon>Pseudonocardiaceae</taxon>
        <taxon>Actinosynnema</taxon>
    </lineage>
</organism>
<name>A0A290Z5W6_9PSEU</name>
<dbReference type="AlphaFoldDB" id="A0A290Z5W6"/>
<feature type="domain" description="Erythromycin biosynthesis protein CIII-like C-terminal" evidence="1">
    <location>
        <begin position="184"/>
        <end position="327"/>
    </location>
</feature>
<keyword evidence="2" id="KW-0808">Transferase</keyword>
<dbReference type="GO" id="GO:0017000">
    <property type="term" value="P:antibiotic biosynthetic process"/>
    <property type="evidence" value="ECO:0007669"/>
    <property type="project" value="UniProtKB-ARBA"/>
</dbReference>
<evidence type="ECO:0000313" key="3">
    <source>
        <dbReference type="Proteomes" id="UP000218505"/>
    </source>
</evidence>
<evidence type="ECO:0000313" key="2">
    <source>
        <dbReference type="EMBL" id="ATE54372.1"/>
    </source>
</evidence>
<dbReference type="SUPFAM" id="SSF53756">
    <property type="entry name" value="UDP-Glycosyltransferase/glycogen phosphorylase"/>
    <property type="match status" value="1"/>
</dbReference>
<evidence type="ECO:0000259" key="1">
    <source>
        <dbReference type="Pfam" id="PF06722"/>
    </source>
</evidence>
<keyword evidence="3" id="KW-1185">Reference proteome</keyword>
<dbReference type="Proteomes" id="UP000218505">
    <property type="component" value="Chromosome"/>
</dbReference>
<dbReference type="FunFam" id="3.40.50.2000:FF:000072">
    <property type="entry name" value="Glycosyl transferase"/>
    <property type="match status" value="1"/>
</dbReference>
<dbReference type="CDD" id="cd03784">
    <property type="entry name" value="GT1_Gtf-like"/>
    <property type="match status" value="1"/>
</dbReference>
<dbReference type="InterPro" id="IPR010610">
    <property type="entry name" value="EryCIII-like_C"/>
</dbReference>
<dbReference type="EMBL" id="CP023445">
    <property type="protein sequence ID" value="ATE54372.1"/>
    <property type="molecule type" value="Genomic_DNA"/>
</dbReference>
<dbReference type="GO" id="GO:0008194">
    <property type="term" value="F:UDP-glycosyltransferase activity"/>
    <property type="evidence" value="ECO:0007669"/>
    <property type="project" value="InterPro"/>
</dbReference>
<protein>
    <submittedName>
        <fullName evidence="2">Glycosyl transferase</fullName>
    </submittedName>
</protein>
<dbReference type="PANTHER" id="PTHR48050:SF13">
    <property type="entry name" value="STEROL 3-BETA-GLUCOSYLTRANSFERASE UGT80A2"/>
    <property type="match status" value="1"/>
</dbReference>
<sequence>MRVLFAALASPGHTFPMIPLAVATREAGHEVHFAAGEGVHAALAAQDLRPFRPADAFYELYPEDLEPELARLEPDLVVHGWGVPGAAVAAERAGIPALWHGFGRMFDEGIGFDRPFGTGRPHLDVCPPSLQDKEFMASERRVELRPVALPEPGAVPERDASKPLVYLTLGTAFATAGLLSTAVRALAGVGAQVVVSTGRVHPQELGPLPEGVTAHEWVSQGALLPHASVVVHHGGSGTTLASLATGVPQLFLPQGADQFSNADAVSAAGAGVALRGEQVTAEAITASVRKLLSPKDGAGHREAARAIAEEIAGMPAPSEVARQLPELAAS</sequence>
<dbReference type="InterPro" id="IPR002213">
    <property type="entry name" value="UDP_glucos_trans"/>
</dbReference>
<dbReference type="Pfam" id="PF06722">
    <property type="entry name" value="EryCIII-like_C"/>
    <property type="match status" value="1"/>
</dbReference>
<gene>
    <name evidence="2" type="ORF">CNX65_14620</name>
</gene>
<dbReference type="PANTHER" id="PTHR48050">
    <property type="entry name" value="STEROL 3-BETA-GLUCOSYLTRANSFERASE"/>
    <property type="match status" value="1"/>
</dbReference>
<dbReference type="KEGG" id="apre:CNX65_14620"/>
<accession>A0A290Z5W6</accession>
<dbReference type="GO" id="GO:0016758">
    <property type="term" value="F:hexosyltransferase activity"/>
    <property type="evidence" value="ECO:0007669"/>
    <property type="project" value="UniProtKB-ARBA"/>
</dbReference>
<proteinExistence type="predicted"/>